<proteinExistence type="predicted"/>
<gene>
    <name evidence="2" type="ORF">ABE541_01885</name>
</gene>
<reference evidence="2 3" key="1">
    <citation type="submission" date="2024-04" db="EMBL/GenBank/DDBJ databases">
        <title>WGS of bacteria from Torrens River.</title>
        <authorList>
            <person name="Wyrsch E.R."/>
            <person name="Drigo B."/>
        </authorList>
    </citation>
    <scope>NUCLEOTIDE SEQUENCE [LARGE SCALE GENOMIC DNA]</scope>
    <source>
        <strain evidence="2 3">TWI391</strain>
    </source>
</reference>
<organism evidence="2 3">
    <name type="scientific">Sphingobacterium kitahiroshimense</name>
    <dbReference type="NCBI Taxonomy" id="470446"/>
    <lineage>
        <taxon>Bacteria</taxon>
        <taxon>Pseudomonadati</taxon>
        <taxon>Bacteroidota</taxon>
        <taxon>Sphingobacteriia</taxon>
        <taxon>Sphingobacteriales</taxon>
        <taxon>Sphingobacteriaceae</taxon>
        <taxon>Sphingobacterium</taxon>
    </lineage>
</organism>
<dbReference type="Pfam" id="PF24722">
    <property type="entry name" value="DUF7674"/>
    <property type="match status" value="1"/>
</dbReference>
<keyword evidence="3" id="KW-1185">Reference proteome</keyword>
<evidence type="ECO:0000259" key="1">
    <source>
        <dbReference type="Pfam" id="PF24722"/>
    </source>
</evidence>
<dbReference type="RefSeq" id="WP_132771819.1">
    <property type="nucleotide sequence ID" value="NZ_JAOQNK010000001.1"/>
</dbReference>
<feature type="domain" description="DUF7674" evidence="1">
    <location>
        <begin position="7"/>
        <end position="114"/>
    </location>
</feature>
<dbReference type="Proteomes" id="UP001409291">
    <property type="component" value="Unassembled WGS sequence"/>
</dbReference>
<evidence type="ECO:0000313" key="3">
    <source>
        <dbReference type="Proteomes" id="UP001409291"/>
    </source>
</evidence>
<dbReference type="EMBL" id="JBDJNQ010000001">
    <property type="protein sequence ID" value="MEN5376000.1"/>
    <property type="molecule type" value="Genomic_DNA"/>
</dbReference>
<comment type="caution">
    <text evidence="2">The sequence shown here is derived from an EMBL/GenBank/DDBJ whole genome shotgun (WGS) entry which is preliminary data.</text>
</comment>
<protein>
    <recommendedName>
        <fullName evidence="1">DUF7674 domain-containing protein</fullName>
    </recommendedName>
</protein>
<evidence type="ECO:0000313" key="2">
    <source>
        <dbReference type="EMBL" id="MEN5376000.1"/>
    </source>
</evidence>
<name>A0ABV0BNL2_9SPHI</name>
<sequence length="119" mass="13669">MKTKMISTLEEWIPESSNWISDKELGDHTVADYIVLGKLAEQCLKKMNSGNEYEYADAEEIAKVVNLIYQGGNQYTRNAIENEFLTKLSIEESPASLKKHLAILPKELRKEYLKTIMEN</sequence>
<accession>A0ABV0BNL2</accession>
<dbReference type="InterPro" id="IPR056091">
    <property type="entry name" value="DUF7674"/>
</dbReference>